<evidence type="ECO:0000256" key="1">
    <source>
        <dbReference type="SAM" id="Phobius"/>
    </source>
</evidence>
<feature type="transmembrane region" description="Helical" evidence="1">
    <location>
        <begin position="191"/>
        <end position="214"/>
    </location>
</feature>
<keyword evidence="3" id="KW-1185">Reference proteome</keyword>
<sequence>MNTFTGPFRLMMKEMSLTFYINATITFVLFVFYNFLGFIGATESGGFILFGPIFFVFLLYPFINFSGYKYILSLGGTRKQFVLAMYLTAFLYSVISVLLLNSFYLITNLINSTSNLFHLAELVNSSNGLFYLWIDFSWIIFLFSLGMIAKTIWFNYGSVISLAGATLLLMITIVIVVFGDISWLFEFIFTNYLLFVTVLFVLSLVLLIFSYLLMLNAPLEKGNRLISNIR</sequence>
<reference evidence="2 3" key="1">
    <citation type="submission" date="2014-02" db="EMBL/GenBank/DDBJ databases">
        <title>Draft genome sequence of Lysinibacillus massiliensis CCUG 49529.</title>
        <authorList>
            <person name="Zhang F."/>
            <person name="Wang G."/>
            <person name="Zhang L."/>
        </authorList>
    </citation>
    <scope>NUCLEOTIDE SEQUENCE [LARGE SCALE GENOMIC DNA]</scope>
    <source>
        <strain evidence="2 3">CCUG 49529</strain>
    </source>
</reference>
<comment type="caution">
    <text evidence="2">The sequence shown here is derived from an EMBL/GenBank/DDBJ whole genome shotgun (WGS) entry which is preliminary data.</text>
</comment>
<dbReference type="RefSeq" id="WP_036177586.1">
    <property type="nucleotide sequence ID" value="NZ_AVCZ01000024.1"/>
</dbReference>
<proteinExistence type="predicted"/>
<feature type="transmembrane region" description="Helical" evidence="1">
    <location>
        <begin position="47"/>
        <end position="71"/>
    </location>
</feature>
<evidence type="ECO:0000313" key="3">
    <source>
        <dbReference type="Proteomes" id="UP000030595"/>
    </source>
</evidence>
<protein>
    <submittedName>
        <fullName evidence="2">Uncharacterized protein</fullName>
    </submittedName>
</protein>
<organism evidence="2 3">
    <name type="scientific">Ureibacillus massiliensis 4400831 = CIP 108448 = CCUG 49529</name>
    <dbReference type="NCBI Taxonomy" id="1211035"/>
    <lineage>
        <taxon>Bacteria</taxon>
        <taxon>Bacillati</taxon>
        <taxon>Bacillota</taxon>
        <taxon>Bacilli</taxon>
        <taxon>Bacillales</taxon>
        <taxon>Caryophanaceae</taxon>
        <taxon>Ureibacillus</taxon>
    </lineage>
</organism>
<feature type="transmembrane region" description="Helical" evidence="1">
    <location>
        <begin position="83"/>
        <end position="110"/>
    </location>
</feature>
<dbReference type="Proteomes" id="UP000030595">
    <property type="component" value="Unassembled WGS sequence"/>
</dbReference>
<dbReference type="OrthoDB" id="2417711at2"/>
<accession>A0A0A3J4V5</accession>
<keyword evidence="1" id="KW-1133">Transmembrane helix</keyword>
<feature type="transmembrane region" description="Helical" evidence="1">
    <location>
        <begin position="130"/>
        <end position="148"/>
    </location>
</feature>
<keyword evidence="1" id="KW-0472">Membrane</keyword>
<name>A0A0A3J4V5_9BACL</name>
<feature type="transmembrane region" description="Helical" evidence="1">
    <location>
        <begin position="19"/>
        <end position="41"/>
    </location>
</feature>
<feature type="transmembrane region" description="Helical" evidence="1">
    <location>
        <begin position="160"/>
        <end position="185"/>
    </location>
</feature>
<evidence type="ECO:0000313" key="2">
    <source>
        <dbReference type="EMBL" id="KGR90193.1"/>
    </source>
</evidence>
<dbReference type="AlphaFoldDB" id="A0A0A3J4V5"/>
<dbReference type="EMBL" id="JPVQ01000024">
    <property type="protein sequence ID" value="KGR90193.1"/>
    <property type="molecule type" value="Genomic_DNA"/>
</dbReference>
<gene>
    <name evidence="2" type="ORF">CD30_13180</name>
</gene>
<dbReference type="eggNOG" id="ENOG5032IN2">
    <property type="taxonomic scope" value="Bacteria"/>
</dbReference>
<keyword evidence="1" id="KW-0812">Transmembrane</keyword>